<dbReference type="EMBL" id="JANPWB010000011">
    <property type="protein sequence ID" value="KAJ1126334.1"/>
    <property type="molecule type" value="Genomic_DNA"/>
</dbReference>
<gene>
    <name evidence="1" type="ORF">NDU88_004742</name>
</gene>
<reference evidence="1" key="1">
    <citation type="journal article" date="2022" name="bioRxiv">
        <title>Sequencing and chromosome-scale assembly of the giantPleurodeles waltlgenome.</title>
        <authorList>
            <person name="Brown T."/>
            <person name="Elewa A."/>
            <person name="Iarovenko S."/>
            <person name="Subramanian E."/>
            <person name="Araus A.J."/>
            <person name="Petzold A."/>
            <person name="Susuki M."/>
            <person name="Suzuki K.-i.T."/>
            <person name="Hayashi T."/>
            <person name="Toyoda A."/>
            <person name="Oliveira C."/>
            <person name="Osipova E."/>
            <person name="Leigh N.D."/>
            <person name="Simon A."/>
            <person name="Yun M.H."/>
        </authorList>
    </citation>
    <scope>NUCLEOTIDE SEQUENCE</scope>
    <source>
        <strain evidence="1">20211129_DDA</strain>
        <tissue evidence="1">Liver</tissue>
    </source>
</reference>
<keyword evidence="2" id="KW-1185">Reference proteome</keyword>
<organism evidence="1 2">
    <name type="scientific">Pleurodeles waltl</name>
    <name type="common">Iberian ribbed newt</name>
    <dbReference type="NCBI Taxonomy" id="8319"/>
    <lineage>
        <taxon>Eukaryota</taxon>
        <taxon>Metazoa</taxon>
        <taxon>Chordata</taxon>
        <taxon>Craniata</taxon>
        <taxon>Vertebrata</taxon>
        <taxon>Euteleostomi</taxon>
        <taxon>Amphibia</taxon>
        <taxon>Batrachia</taxon>
        <taxon>Caudata</taxon>
        <taxon>Salamandroidea</taxon>
        <taxon>Salamandridae</taxon>
        <taxon>Pleurodelinae</taxon>
        <taxon>Pleurodeles</taxon>
    </lineage>
</organism>
<proteinExistence type="predicted"/>
<evidence type="ECO:0000313" key="2">
    <source>
        <dbReference type="Proteomes" id="UP001066276"/>
    </source>
</evidence>
<comment type="caution">
    <text evidence="1">The sequence shown here is derived from an EMBL/GenBank/DDBJ whole genome shotgun (WGS) entry which is preliminary data.</text>
</comment>
<name>A0AAV7PHK5_PLEWA</name>
<dbReference type="AlphaFoldDB" id="A0AAV7PHK5"/>
<evidence type="ECO:0000313" key="1">
    <source>
        <dbReference type="EMBL" id="KAJ1126334.1"/>
    </source>
</evidence>
<accession>A0AAV7PHK5</accession>
<protein>
    <submittedName>
        <fullName evidence="1">Uncharacterized protein</fullName>
    </submittedName>
</protein>
<sequence length="71" mass="7994">MRRQLDGEVSAVERQLLQHVLEVVQDPSSLPQLQAMRKTHSELLEHLRCLNYAAHMANVHVKADRAGALLA</sequence>
<dbReference type="Proteomes" id="UP001066276">
    <property type="component" value="Chromosome 7"/>
</dbReference>